<dbReference type="EMBL" id="JAIWYP010000010">
    <property type="protein sequence ID" value="KAH3747174.1"/>
    <property type="molecule type" value="Genomic_DNA"/>
</dbReference>
<reference evidence="4" key="2">
    <citation type="submission" date="2020-11" db="EMBL/GenBank/DDBJ databases">
        <authorList>
            <person name="McCartney M.A."/>
            <person name="Auch B."/>
            <person name="Kono T."/>
            <person name="Mallez S."/>
            <person name="Becker A."/>
            <person name="Gohl D.M."/>
            <person name="Silverstein K.A.T."/>
            <person name="Koren S."/>
            <person name="Bechman K.B."/>
            <person name="Herman A."/>
            <person name="Abrahante J.E."/>
            <person name="Garbe J."/>
        </authorList>
    </citation>
    <scope>NUCLEOTIDE SEQUENCE</scope>
    <source>
        <strain evidence="4">Duluth1</strain>
        <tissue evidence="4">Whole animal</tissue>
    </source>
</reference>
<evidence type="ECO:0000313" key="4">
    <source>
        <dbReference type="EMBL" id="KAH3747174.1"/>
    </source>
</evidence>
<sequence length="618" mass="68880">MADNVSIKSVKSDASGKTSISSNSRPSTQKSQTSKVKRRRRKSSVSSVGNGAKPKKDGGGIFEQTAIPEEEKLPLELCGACQREARHVEATHFCEECSENLCATCVQQHRKFPLMKDHVIKPRGGATAVKTVAMTTCEKHDGKALDMYCFDHDVVNCAACIAINHRKCKKVTYLPVAAKDIAQTEEYKDVIVTMETLRVELATSRVRRNEDNIRLSKEKDDAVHRVKYIRKQINKCLDKLEEKTLEVLQNQFREYNARIQHDIDTCNEIIATLARITSELSPATVMDDSQRFITMRQGKSTALKAKNTIATLHEMKGTEQIQFLPDPRITDLVKSLPSLGSFASEQRLLTATLVAQFDVHLANDVSECQILGSAFLPDGKAILADWENKKVKLLNQSFKVLDHLKLSGCPYSVCCVNQNEGLVSMTNKKSIQVFEIDDRHKMRVVRSIKTKDFCKDVAYFNGNVYVVCGASREGSDNQLTIYTLDGTFIRSIVTDANGDVLFQRPLYVSLNSIGNVIVTDEDKGVMSMDDTGKVISHYSDATLKYPNGVVVVNNDQVLVCGFGSHNIVQLGRNFVLLGEIVSEADGLRNPKSVCYDVNSQRILVTCKNTNFIRIYSLK</sequence>
<proteinExistence type="predicted"/>
<keyword evidence="1" id="KW-0862">Zinc</keyword>
<dbReference type="InterPro" id="IPR047153">
    <property type="entry name" value="TRIM45/56/19-like"/>
</dbReference>
<gene>
    <name evidence="4" type="ORF">DPMN_181595</name>
</gene>
<evidence type="ECO:0000259" key="3">
    <source>
        <dbReference type="PROSITE" id="PS50119"/>
    </source>
</evidence>
<feature type="domain" description="B box-type" evidence="3">
    <location>
        <begin position="73"/>
        <end position="123"/>
    </location>
</feature>
<feature type="compositionally biased region" description="Polar residues" evidence="2">
    <location>
        <begin position="15"/>
        <end position="33"/>
    </location>
</feature>
<keyword evidence="1" id="KW-0479">Metal-binding</keyword>
<reference evidence="4" key="1">
    <citation type="journal article" date="2019" name="bioRxiv">
        <title>The Genome of the Zebra Mussel, Dreissena polymorpha: A Resource for Invasive Species Research.</title>
        <authorList>
            <person name="McCartney M.A."/>
            <person name="Auch B."/>
            <person name="Kono T."/>
            <person name="Mallez S."/>
            <person name="Zhang Y."/>
            <person name="Obille A."/>
            <person name="Becker A."/>
            <person name="Abrahante J.E."/>
            <person name="Garbe J."/>
            <person name="Badalamenti J.P."/>
            <person name="Herman A."/>
            <person name="Mangelson H."/>
            <person name="Liachko I."/>
            <person name="Sullivan S."/>
            <person name="Sone E.D."/>
            <person name="Koren S."/>
            <person name="Silverstein K.A.T."/>
            <person name="Beckman K.B."/>
            <person name="Gohl D.M."/>
        </authorList>
    </citation>
    <scope>NUCLEOTIDE SEQUENCE</scope>
    <source>
        <strain evidence="4">Duluth1</strain>
        <tissue evidence="4">Whole animal</tissue>
    </source>
</reference>
<dbReference type="PANTHER" id="PTHR25462:SF296">
    <property type="entry name" value="MEIOTIC P26, ISOFORM F"/>
    <property type="match status" value="1"/>
</dbReference>
<dbReference type="Proteomes" id="UP000828390">
    <property type="component" value="Unassembled WGS sequence"/>
</dbReference>
<feature type="region of interest" description="Disordered" evidence="2">
    <location>
        <begin position="1"/>
        <end position="61"/>
    </location>
</feature>
<keyword evidence="1" id="KW-0863">Zinc-finger</keyword>
<evidence type="ECO:0000313" key="5">
    <source>
        <dbReference type="Proteomes" id="UP000828390"/>
    </source>
</evidence>
<dbReference type="InterPro" id="IPR011042">
    <property type="entry name" value="6-blade_b-propeller_TolB-like"/>
</dbReference>
<name>A0A9D4I3X7_DREPO</name>
<feature type="domain" description="B box-type" evidence="3">
    <location>
        <begin position="132"/>
        <end position="176"/>
    </location>
</feature>
<organism evidence="4 5">
    <name type="scientific">Dreissena polymorpha</name>
    <name type="common">Zebra mussel</name>
    <name type="synonym">Mytilus polymorpha</name>
    <dbReference type="NCBI Taxonomy" id="45954"/>
    <lineage>
        <taxon>Eukaryota</taxon>
        <taxon>Metazoa</taxon>
        <taxon>Spiralia</taxon>
        <taxon>Lophotrochozoa</taxon>
        <taxon>Mollusca</taxon>
        <taxon>Bivalvia</taxon>
        <taxon>Autobranchia</taxon>
        <taxon>Heteroconchia</taxon>
        <taxon>Euheterodonta</taxon>
        <taxon>Imparidentia</taxon>
        <taxon>Neoheterodontei</taxon>
        <taxon>Myida</taxon>
        <taxon>Dreissenoidea</taxon>
        <taxon>Dreissenidae</taxon>
        <taxon>Dreissena</taxon>
    </lineage>
</organism>
<comment type="caution">
    <text evidence="4">The sequence shown here is derived from an EMBL/GenBank/DDBJ whole genome shotgun (WGS) entry which is preliminary data.</text>
</comment>
<evidence type="ECO:0000256" key="1">
    <source>
        <dbReference type="PROSITE-ProRule" id="PRU00024"/>
    </source>
</evidence>
<dbReference type="AlphaFoldDB" id="A0A9D4I3X7"/>
<dbReference type="PROSITE" id="PS50119">
    <property type="entry name" value="ZF_BBOX"/>
    <property type="match status" value="2"/>
</dbReference>
<dbReference type="SUPFAM" id="SSF57845">
    <property type="entry name" value="B-box zinc-binding domain"/>
    <property type="match status" value="1"/>
</dbReference>
<accession>A0A9D4I3X7</accession>
<evidence type="ECO:0000256" key="2">
    <source>
        <dbReference type="SAM" id="MobiDB-lite"/>
    </source>
</evidence>
<dbReference type="InterPro" id="IPR000315">
    <property type="entry name" value="Znf_B-box"/>
</dbReference>
<dbReference type="SUPFAM" id="SSF101898">
    <property type="entry name" value="NHL repeat"/>
    <property type="match status" value="1"/>
</dbReference>
<dbReference type="GO" id="GO:0008270">
    <property type="term" value="F:zinc ion binding"/>
    <property type="evidence" value="ECO:0007669"/>
    <property type="project" value="UniProtKB-KW"/>
</dbReference>
<dbReference type="PANTHER" id="PTHR25462">
    <property type="entry name" value="BONUS, ISOFORM C-RELATED"/>
    <property type="match status" value="1"/>
</dbReference>
<keyword evidence="5" id="KW-1185">Reference proteome</keyword>
<dbReference type="Gene3D" id="2.120.10.30">
    <property type="entry name" value="TolB, C-terminal domain"/>
    <property type="match status" value="1"/>
</dbReference>
<protein>
    <recommendedName>
        <fullName evidence="3">B box-type domain-containing protein</fullName>
    </recommendedName>
</protein>
<dbReference type="Gene3D" id="3.30.160.60">
    <property type="entry name" value="Classic Zinc Finger"/>
    <property type="match status" value="1"/>
</dbReference>